<evidence type="ECO:0000313" key="2">
    <source>
        <dbReference type="EMBL" id="MFD1482132.1"/>
    </source>
</evidence>
<evidence type="ECO:0008006" key="4">
    <source>
        <dbReference type="Google" id="ProtNLM"/>
    </source>
</evidence>
<gene>
    <name evidence="2" type="ORF">ACFQ5P_12580</name>
</gene>
<protein>
    <recommendedName>
        <fullName evidence="4">Cellulose-binding protein</fullName>
    </recommendedName>
</protein>
<keyword evidence="3" id="KW-1185">Reference proteome</keyword>
<keyword evidence="1" id="KW-0732">Signal</keyword>
<accession>A0ABW4DWJ3</accession>
<organism evidence="2 3">
    <name type="scientific">Paracoccus nototheniae</name>
    <dbReference type="NCBI Taxonomy" id="2489002"/>
    <lineage>
        <taxon>Bacteria</taxon>
        <taxon>Pseudomonadati</taxon>
        <taxon>Pseudomonadota</taxon>
        <taxon>Alphaproteobacteria</taxon>
        <taxon>Rhodobacterales</taxon>
        <taxon>Paracoccaceae</taxon>
        <taxon>Paracoccus</taxon>
    </lineage>
</organism>
<comment type="caution">
    <text evidence="2">The sequence shown here is derived from an EMBL/GenBank/DDBJ whole genome shotgun (WGS) entry which is preliminary data.</text>
</comment>
<feature type="chain" id="PRO_5045182665" description="Cellulose-binding protein" evidence="1">
    <location>
        <begin position="31"/>
        <end position="566"/>
    </location>
</feature>
<dbReference type="EMBL" id="JBHTOQ010000022">
    <property type="protein sequence ID" value="MFD1482132.1"/>
    <property type="molecule type" value="Genomic_DNA"/>
</dbReference>
<dbReference type="RefSeq" id="WP_131573572.1">
    <property type="nucleotide sequence ID" value="NZ_CBCSAJ010000007.1"/>
</dbReference>
<dbReference type="Proteomes" id="UP001597302">
    <property type="component" value="Unassembled WGS sequence"/>
</dbReference>
<name>A0ABW4DWJ3_9RHOB</name>
<proteinExistence type="predicted"/>
<sequence length="566" mass="61850">MKRRSLLLLGAAACLPIPVAVLGRGGAALAQGTGAAGPVPVAVGLSGIADWEAAQPFIDVFRHSREWMGRRPDEFVSHTHAQLAEGGHLDEGGWPVSIPDDATSVGTVILCDLAADDTSLSGHYRMTWDGAATVAINGTCTNVTQGEGWAEFDYETSDSGIVVVDLSDLAPGNPARNFRCIHASLQAAHDDGQIFRPVWLDLIRSFGVIRFMDWMATNNSTVSDWSDRPTLTSATWTFGVPVEVMVTLANDLGVDPWFCFPHLATDDYITRFASYVRDNLDPGLRAYYEYSNEVWNFQFEQCHWALQQAEALWPGQGDGWMQVYGGKSADMAVLLDAVYGCDASRYRKVITAHTAWIDLNHSALDAPLWVAAETGRQPPKTHFDAYAVTGYFDGGLGRPANVPLIQSWREMGEPQAFALMAEQVLDGRHVSGEEAGTTMDGLQAMWEAQKAIADDAGLALVMYEGGSHVTPDHDALEADPGLLNFYTRFHYSDQMGQLYTQALTRFAEAGGEFFNVFVEVAGPGRAGFWGARRHVMDDNPRWNAIIDYNATTTRQARPVEAEASCP</sequence>
<evidence type="ECO:0000313" key="3">
    <source>
        <dbReference type="Proteomes" id="UP001597302"/>
    </source>
</evidence>
<feature type="signal peptide" evidence="1">
    <location>
        <begin position="1"/>
        <end position="30"/>
    </location>
</feature>
<reference evidence="3" key="1">
    <citation type="journal article" date="2019" name="Int. J. Syst. Evol. Microbiol.">
        <title>The Global Catalogue of Microorganisms (GCM) 10K type strain sequencing project: providing services to taxonomists for standard genome sequencing and annotation.</title>
        <authorList>
            <consortium name="The Broad Institute Genomics Platform"/>
            <consortium name="The Broad Institute Genome Sequencing Center for Infectious Disease"/>
            <person name="Wu L."/>
            <person name="Ma J."/>
        </authorList>
    </citation>
    <scope>NUCLEOTIDE SEQUENCE [LARGE SCALE GENOMIC DNA]</scope>
    <source>
        <strain evidence="3">CCM 8875</strain>
    </source>
</reference>
<evidence type="ECO:0000256" key="1">
    <source>
        <dbReference type="SAM" id="SignalP"/>
    </source>
</evidence>